<dbReference type="CDD" id="cd01256">
    <property type="entry name" value="PH_dynamin"/>
    <property type="match status" value="1"/>
</dbReference>
<dbReference type="Pfam" id="PF12348">
    <property type="entry name" value="CLASP_N"/>
    <property type="match status" value="1"/>
</dbReference>
<dbReference type="GO" id="GO:0005929">
    <property type="term" value="C:cilium"/>
    <property type="evidence" value="ECO:0007669"/>
    <property type="project" value="TreeGrafter"/>
</dbReference>
<comment type="caution">
    <text evidence="3">The sequence shown here is derived from an EMBL/GenBank/DDBJ whole genome shotgun (WGS) entry which is preliminary data.</text>
</comment>
<reference evidence="3" key="1">
    <citation type="submission" date="2022-11" db="EMBL/GenBank/DDBJ databases">
        <title>Chromosome-level genome of Pogonophryne albipinna.</title>
        <authorList>
            <person name="Jo E."/>
        </authorList>
    </citation>
    <scope>NUCLEOTIDE SEQUENCE</scope>
    <source>
        <strain evidence="3">SGF0006</strain>
        <tissue evidence="3">Muscle</tissue>
    </source>
</reference>
<feature type="domain" description="GED" evidence="2">
    <location>
        <begin position="461"/>
        <end position="552"/>
    </location>
</feature>
<dbReference type="InterPro" id="IPR020850">
    <property type="entry name" value="GED_dom"/>
</dbReference>
<dbReference type="GO" id="GO:0005881">
    <property type="term" value="C:cytoplasmic microtubule"/>
    <property type="evidence" value="ECO:0007669"/>
    <property type="project" value="TreeGrafter"/>
</dbReference>
<dbReference type="InterPro" id="IPR016024">
    <property type="entry name" value="ARM-type_fold"/>
</dbReference>
<evidence type="ECO:0000313" key="3">
    <source>
        <dbReference type="EMBL" id="KAJ4925944.1"/>
    </source>
</evidence>
<gene>
    <name evidence="3" type="ORF">JOQ06_008129</name>
</gene>
<proteinExistence type="predicted"/>
<feature type="compositionally biased region" description="Pro residues" evidence="1">
    <location>
        <begin position="586"/>
        <end position="614"/>
    </location>
</feature>
<dbReference type="SMART" id="SM01349">
    <property type="entry name" value="TOG"/>
    <property type="match status" value="1"/>
</dbReference>
<dbReference type="InterPro" id="IPR003130">
    <property type="entry name" value="GED"/>
</dbReference>
<dbReference type="InterPro" id="IPR011993">
    <property type="entry name" value="PH-like_dom_sf"/>
</dbReference>
<protein>
    <recommendedName>
        <fullName evidence="2">GED domain-containing protein</fullName>
    </recommendedName>
</protein>
<dbReference type="AlphaFoldDB" id="A0AAD6AJL9"/>
<dbReference type="SMART" id="SM00302">
    <property type="entry name" value="GED"/>
    <property type="match status" value="1"/>
</dbReference>
<dbReference type="InterPro" id="IPR011989">
    <property type="entry name" value="ARM-like"/>
</dbReference>
<dbReference type="Gene3D" id="1.25.10.10">
    <property type="entry name" value="Leucine-rich Repeat Variant"/>
    <property type="match status" value="1"/>
</dbReference>
<feature type="region of interest" description="Disordered" evidence="1">
    <location>
        <begin position="113"/>
        <end position="142"/>
    </location>
</feature>
<feature type="region of interest" description="Disordered" evidence="1">
    <location>
        <begin position="572"/>
        <end position="649"/>
    </location>
</feature>
<dbReference type="SUPFAM" id="SSF50729">
    <property type="entry name" value="PH domain-like"/>
    <property type="match status" value="1"/>
</dbReference>
<feature type="compositionally biased region" description="Low complexity" evidence="1">
    <location>
        <begin position="115"/>
        <end position="133"/>
    </location>
</feature>
<dbReference type="GO" id="GO:0005525">
    <property type="term" value="F:GTP binding"/>
    <property type="evidence" value="ECO:0007669"/>
    <property type="project" value="InterPro"/>
</dbReference>
<dbReference type="Pfam" id="PF02212">
    <property type="entry name" value="GED"/>
    <property type="match status" value="1"/>
</dbReference>
<organism evidence="3 4">
    <name type="scientific">Pogonophryne albipinna</name>
    <dbReference type="NCBI Taxonomy" id="1090488"/>
    <lineage>
        <taxon>Eukaryota</taxon>
        <taxon>Metazoa</taxon>
        <taxon>Chordata</taxon>
        <taxon>Craniata</taxon>
        <taxon>Vertebrata</taxon>
        <taxon>Euteleostomi</taxon>
        <taxon>Actinopterygii</taxon>
        <taxon>Neopterygii</taxon>
        <taxon>Teleostei</taxon>
        <taxon>Neoteleostei</taxon>
        <taxon>Acanthomorphata</taxon>
        <taxon>Eupercaria</taxon>
        <taxon>Perciformes</taxon>
        <taxon>Notothenioidei</taxon>
        <taxon>Pogonophryne</taxon>
    </lineage>
</organism>
<evidence type="ECO:0000313" key="4">
    <source>
        <dbReference type="Proteomes" id="UP001219934"/>
    </source>
</evidence>
<feature type="compositionally biased region" description="Pro residues" evidence="1">
    <location>
        <begin position="623"/>
        <end position="641"/>
    </location>
</feature>
<dbReference type="InterPro" id="IPR034085">
    <property type="entry name" value="TOG"/>
</dbReference>
<dbReference type="InterPro" id="IPR024395">
    <property type="entry name" value="CLASP_N_dom"/>
</dbReference>
<dbReference type="PANTHER" id="PTHR21567:SF87">
    <property type="entry name" value="CRESCERIN-LIKE PROTEIN CHE-12"/>
    <property type="match status" value="1"/>
</dbReference>
<dbReference type="SUPFAM" id="SSF48371">
    <property type="entry name" value="ARM repeat"/>
    <property type="match status" value="1"/>
</dbReference>
<dbReference type="Gene3D" id="2.30.29.30">
    <property type="entry name" value="Pleckstrin-homology domain (PH domain)/Phosphotyrosine-binding domain (PTB)"/>
    <property type="match status" value="1"/>
</dbReference>
<dbReference type="GO" id="GO:0000226">
    <property type="term" value="P:microtubule cytoskeleton organization"/>
    <property type="evidence" value="ECO:0007669"/>
    <property type="project" value="TreeGrafter"/>
</dbReference>
<evidence type="ECO:0000256" key="1">
    <source>
        <dbReference type="SAM" id="MobiDB-lite"/>
    </source>
</evidence>
<evidence type="ECO:0000259" key="2">
    <source>
        <dbReference type="PROSITE" id="PS51388"/>
    </source>
</evidence>
<dbReference type="EMBL" id="JAPTMU010000020">
    <property type="protein sequence ID" value="KAJ4925944.1"/>
    <property type="molecule type" value="Genomic_DNA"/>
</dbReference>
<name>A0AAD6AJL9_9TELE</name>
<dbReference type="Proteomes" id="UP001219934">
    <property type="component" value="Unassembled WGS sequence"/>
</dbReference>
<sequence>MADQQSCKKKVDKKSFWSVMEDESMHRHLKREAYKVADLIAQDSANRRTTKYKLDDGTPGEGVEQNFWTLMEDEAIHAHLRQEAFKVAEMITRGKGPSLKTVEVKSLAEVSIPLPSFTSSPPTTDKPSKQTSPKTDEDKHRLKPCPELGLGKIFKLLSSDEWQQKMYGLTSIQDLLQNHPEVVKAKLRKVCVVVIKEVKNPRSMVSCAAIAILGEMYAHLKRTMNDFVEETGHVLILKVSESNKFIQQKANLALDAMVQNCSASYTIKALSAGLGHGSIAARVGAALHLRQLCHILGATQTLTGGKNFTKHFLMAVSKICVDAAVDVRRHGHDIVQNISSHSAFRKQWQEAVPEKERRLLEGLEKEKKYMLQVDNLKLREVEKGFMSSKHIFALFNTEQRNVYKDYRQLELACETQEDIDAWKASFLRAGVYPERITSEGSDENGSDNIMHSMDPQLERQVETIRNLVDSYMAIVNKTVRDLMPKTIMHLMINNTKEFINADLLAQLYSCGDQGSLMEESQEQAHHRDEMLRMYHALREALSIIGDISTTTVTTSMPPPVDDSWLQVQRANMGGRSPATSPTPNRRAPPGPPARPGSRGPPPGPPPAGGPPVPSRPGASPDPFSGPPPTVPSRPNRAPPSVPRITITDK</sequence>
<dbReference type="GO" id="GO:0008017">
    <property type="term" value="F:microtubule binding"/>
    <property type="evidence" value="ECO:0007669"/>
    <property type="project" value="TreeGrafter"/>
</dbReference>
<dbReference type="GO" id="GO:0003924">
    <property type="term" value="F:GTPase activity"/>
    <property type="evidence" value="ECO:0007669"/>
    <property type="project" value="InterPro"/>
</dbReference>
<keyword evidence="4" id="KW-1185">Reference proteome</keyword>
<dbReference type="PANTHER" id="PTHR21567">
    <property type="entry name" value="CLASP"/>
    <property type="match status" value="1"/>
</dbReference>
<dbReference type="PROSITE" id="PS51388">
    <property type="entry name" value="GED"/>
    <property type="match status" value="1"/>
</dbReference>
<accession>A0AAD6AJL9</accession>